<dbReference type="EC" id="2.4.1.-" evidence="2"/>
<feature type="domain" description="Glycosyl transferase family 1" evidence="1">
    <location>
        <begin position="198"/>
        <end position="366"/>
    </location>
</feature>
<dbReference type="Pfam" id="PF00534">
    <property type="entry name" value="Glycos_transf_1"/>
    <property type="match status" value="1"/>
</dbReference>
<dbReference type="InterPro" id="IPR001296">
    <property type="entry name" value="Glyco_trans_1"/>
</dbReference>
<name>A0A1B7HZ85_9ENTR</name>
<evidence type="ECO:0000313" key="2">
    <source>
        <dbReference type="EMBL" id="OAT21011.1"/>
    </source>
</evidence>
<comment type="caution">
    <text evidence="2">The sequence shown here is derived from an EMBL/GenBank/DDBJ whole genome shotgun (WGS) entry which is preliminary data.</text>
</comment>
<dbReference type="CDD" id="cd03801">
    <property type="entry name" value="GT4_PimA-like"/>
    <property type="match status" value="1"/>
</dbReference>
<evidence type="ECO:0000313" key="3">
    <source>
        <dbReference type="Proteomes" id="UP000078504"/>
    </source>
</evidence>
<sequence length="393" mass="44830">MHKSLLKPFITYCINFDMKKTLIFTVPPIHPIPPHHAAAVEWWVYNVASRLNTPSEIVCIRQGEIQQEIVNSNCSIYRIKIGNAYKRVFQKWTRWDPLSYAWRIAQRIKKINGGQKNLIVHNSISLYIKISRYYPVQNMILHMHNIQDTTALNAPIKIITPSVFLAQWYQNRVPQAEVKIIPNGIDAELYSGHDRWTRNKLNLAENDTVILYAGRLSPEKGPLELMQAIDLLNTQRHPLKLVIIGDPRANNEGHRAEYQKQIREMAQKMGDKCILAGSVAPAEMHKVYSIANLTVVPSRFEEPFCMVALESMASAIPVLVSPRGGITEFVIEGETGFHLREPLSTESIAQDIITTLNQPMLEDIGQFASNKIIAEYDWQTVANKLARTLEDWV</sequence>
<reference evidence="2 3" key="1">
    <citation type="submission" date="2016-04" db="EMBL/GenBank/DDBJ databases">
        <title>ATOL: Assembling a taxonomically balanced genome-scale reconstruction of the evolutionary history of the Enterobacteriaceae.</title>
        <authorList>
            <person name="Plunkett G.III."/>
            <person name="Neeno-Eckwall E.C."/>
            <person name="Glasner J.D."/>
            <person name="Perna N.T."/>
        </authorList>
    </citation>
    <scope>NUCLEOTIDE SEQUENCE [LARGE SCALE GENOMIC DNA]</scope>
    <source>
        <strain evidence="2 3">ATCC 51604</strain>
    </source>
</reference>
<dbReference type="PANTHER" id="PTHR45947">
    <property type="entry name" value="SULFOQUINOVOSYL TRANSFERASE SQD2"/>
    <property type="match status" value="1"/>
</dbReference>
<protein>
    <submittedName>
        <fullName evidence="2">Glycosyltransferase</fullName>
        <ecNumber evidence="2">2.4.1.-</ecNumber>
    </submittedName>
</protein>
<proteinExistence type="predicted"/>
<accession>A0A1B7HZ85</accession>
<dbReference type="Proteomes" id="UP000078504">
    <property type="component" value="Unassembled WGS sequence"/>
</dbReference>
<organism evidence="2 3">
    <name type="scientific">Buttiauxella gaviniae ATCC 51604</name>
    <dbReference type="NCBI Taxonomy" id="1354253"/>
    <lineage>
        <taxon>Bacteria</taxon>
        <taxon>Pseudomonadati</taxon>
        <taxon>Pseudomonadota</taxon>
        <taxon>Gammaproteobacteria</taxon>
        <taxon>Enterobacterales</taxon>
        <taxon>Enterobacteriaceae</taxon>
        <taxon>Buttiauxella</taxon>
    </lineage>
</organism>
<dbReference type="Gene3D" id="3.40.50.2000">
    <property type="entry name" value="Glycogen Phosphorylase B"/>
    <property type="match status" value="2"/>
</dbReference>
<gene>
    <name evidence="2" type="ORF">M977_02261</name>
</gene>
<dbReference type="PANTHER" id="PTHR45947:SF3">
    <property type="entry name" value="SULFOQUINOVOSYL TRANSFERASE SQD2"/>
    <property type="match status" value="1"/>
</dbReference>
<dbReference type="InterPro" id="IPR050194">
    <property type="entry name" value="Glycosyltransferase_grp1"/>
</dbReference>
<keyword evidence="2" id="KW-0808">Transferase</keyword>
<dbReference type="PATRIC" id="fig|1354253.4.peg.2309"/>
<dbReference type="GO" id="GO:0016757">
    <property type="term" value="F:glycosyltransferase activity"/>
    <property type="evidence" value="ECO:0007669"/>
    <property type="project" value="UniProtKB-KW"/>
</dbReference>
<dbReference type="AlphaFoldDB" id="A0A1B7HZ85"/>
<keyword evidence="2" id="KW-0328">Glycosyltransferase</keyword>
<dbReference type="EMBL" id="LXEP01000021">
    <property type="protein sequence ID" value="OAT21011.1"/>
    <property type="molecule type" value="Genomic_DNA"/>
</dbReference>
<evidence type="ECO:0000259" key="1">
    <source>
        <dbReference type="Pfam" id="PF00534"/>
    </source>
</evidence>
<dbReference type="SUPFAM" id="SSF53756">
    <property type="entry name" value="UDP-Glycosyltransferase/glycogen phosphorylase"/>
    <property type="match status" value="1"/>
</dbReference>